<dbReference type="InterPro" id="IPR022657">
    <property type="entry name" value="De-COase2_CS"/>
</dbReference>
<accession>A0A2K3DWA6</accession>
<evidence type="ECO:0000256" key="1">
    <source>
        <dbReference type="ARBA" id="ARBA00001933"/>
    </source>
</evidence>
<dbReference type="EMBL" id="CM008964">
    <property type="protein sequence ID" value="PNW84812.1"/>
    <property type="molecule type" value="Genomic_DNA"/>
</dbReference>
<dbReference type="PRINTS" id="PR01182">
    <property type="entry name" value="ORNDCRBXLASE"/>
</dbReference>
<dbReference type="Pfam" id="PF02784">
    <property type="entry name" value="Orn_Arg_deC_N"/>
    <property type="match status" value="1"/>
</dbReference>
<dbReference type="InterPro" id="IPR022643">
    <property type="entry name" value="De-COase2_C"/>
</dbReference>
<evidence type="ECO:0000256" key="8">
    <source>
        <dbReference type="ARBA" id="ARBA00049127"/>
    </source>
</evidence>
<evidence type="ECO:0000256" key="7">
    <source>
        <dbReference type="ARBA" id="ARBA00046672"/>
    </source>
</evidence>
<dbReference type="SUPFAM" id="SSF50621">
    <property type="entry name" value="Alanine racemase C-terminal domain-like"/>
    <property type="match status" value="1"/>
</dbReference>
<dbReference type="OrthoDB" id="5034579at2759"/>
<sequence length="722" mass="78174">MTTSEVLSPPPPSQVASLAQPQFNVEALQAFSMPLVADVVNTENGDVASFARSSWHKESGKAGAFGLPTMLDMKAEALEQVQLDTWSAQPVDRGPAAAAPDPKLLRSWQYQATGKLATAQVLVDVKAEHIKAGGPMGMKQEAIKHILRHKPDDTFYVVDLANVQRMFKRSARERAARLALPDFSFATIRHVPPHIPTTPPPPRARHRVIYIHACIKLLCSAWSHPGLAISAKCTSTHTPHQAQAFSFMGKVLSGGGGGGGWHLETERGAWSGARRPSIVANSTTPVAPGNPLAYSRAILIGPVHCASVLSLSRVCTRMKPRGDLLVYKIHQTRERAPSRPGGPVATFGAWRAAMPRVVPFYAVKCNPEPGILKLLNALGAGFDCASKGELDMMLRMGVSPNRIIFAHPCKRASDIRYAREHNVQYTTFDTVSELHKIAQMNPDFKCVLRIRADDPDARVPLGLKYGAEVSEADVLLRTAKELGLQVVGVSFHVGSACQNLSTFSGAIENARKVFDEAGALGFNMELLDIGGGFTGHFDEMGNVMFGEIANTINAALATNFPPEMGVRVIAEPGRYFAETSSTLLTPVYGQRDRVAADGSVKKDYWLTDGLYGSFNCILYDGQNPGYKVVRSPLMADSTDSRTFLSTLWGPTCDSADCVYKDVTLPVLRNGDWLMWNNAGAYTVAGACDFNGIEFTTPGKLYVWSDSAVDAAEEGADEQVMNA</sequence>
<dbReference type="PROSITE" id="PS00879">
    <property type="entry name" value="ODR_DC_2_2"/>
    <property type="match status" value="1"/>
</dbReference>
<dbReference type="InterPro" id="IPR000183">
    <property type="entry name" value="Orn/DAP/Arg_de-COase"/>
</dbReference>
<dbReference type="Pfam" id="PF00278">
    <property type="entry name" value="Orn_DAP_Arg_deC"/>
    <property type="match status" value="1"/>
</dbReference>
<keyword evidence="3 9" id="KW-0663">Pyridoxal phosphate</keyword>
<dbReference type="FunFam" id="3.20.20.10:FF:000005">
    <property type="entry name" value="Ornithine decarboxylase"/>
    <property type="match status" value="1"/>
</dbReference>
<dbReference type="Proteomes" id="UP000006906">
    <property type="component" value="Chromosome 3"/>
</dbReference>
<dbReference type="UniPathway" id="UPA00535">
    <property type="reaction ID" value="UER00288"/>
</dbReference>
<dbReference type="PANTHER" id="PTHR11482:SF6">
    <property type="entry name" value="ORNITHINE DECARBOXYLASE 1-RELATED"/>
    <property type="match status" value="1"/>
</dbReference>
<feature type="domain" description="Orn/DAP/Arg decarboxylase 2 C-terminal" evidence="11">
    <location>
        <begin position="253"/>
        <end position="679"/>
    </location>
</feature>
<keyword evidence="4" id="KW-0456">Lyase</keyword>
<feature type="modified residue" description="N6-(pyridoxal phosphate)lysine" evidence="9">
    <location>
        <position position="364"/>
    </location>
</feature>
<comment type="similarity">
    <text evidence="2 10">Belongs to the Orn/Lys/Arg decarboxylase class-II family.</text>
</comment>
<dbReference type="Gene3D" id="2.40.37.10">
    <property type="entry name" value="Lyase, Ornithine Decarboxylase, Chain A, domain 1"/>
    <property type="match status" value="1"/>
</dbReference>
<dbReference type="AlphaFoldDB" id="A0A2K3DWA6"/>
<comment type="subunit">
    <text evidence="7">Homodimer. Only the dimer is catalytically active, as the active sites are constructed of residues from both monomers.</text>
</comment>
<feature type="active site" description="Proton donor" evidence="9">
    <location>
        <position position="652"/>
    </location>
</feature>
<organism evidence="13 14">
    <name type="scientific">Chlamydomonas reinhardtii</name>
    <name type="common">Chlamydomonas smithii</name>
    <dbReference type="NCBI Taxonomy" id="3055"/>
    <lineage>
        <taxon>Eukaryota</taxon>
        <taxon>Viridiplantae</taxon>
        <taxon>Chlorophyta</taxon>
        <taxon>core chlorophytes</taxon>
        <taxon>Chlorophyceae</taxon>
        <taxon>CS clade</taxon>
        <taxon>Chlamydomonadales</taxon>
        <taxon>Chlamydomonadaceae</taxon>
        <taxon>Chlamydomonas</taxon>
    </lineage>
</organism>
<dbReference type="ExpressionAtlas" id="A0A2K3DWA6">
    <property type="expression patterns" value="baseline and differential"/>
</dbReference>
<evidence type="ECO:0000256" key="10">
    <source>
        <dbReference type="RuleBase" id="RU003737"/>
    </source>
</evidence>
<dbReference type="InterPro" id="IPR002433">
    <property type="entry name" value="Orn_de-COase"/>
</dbReference>
<dbReference type="InterPro" id="IPR022644">
    <property type="entry name" value="De-COase2_N"/>
</dbReference>
<evidence type="ECO:0000256" key="2">
    <source>
        <dbReference type="ARBA" id="ARBA00008872"/>
    </source>
</evidence>
<dbReference type="Gene3D" id="3.20.20.10">
    <property type="entry name" value="Alanine racemase"/>
    <property type="match status" value="1"/>
</dbReference>
<dbReference type="EC" id="4.1.1.17" evidence="6"/>
<proteinExistence type="inferred from homology"/>
<dbReference type="InterPro" id="IPR009006">
    <property type="entry name" value="Ala_racemase/Decarboxylase_C"/>
</dbReference>
<dbReference type="GO" id="GO:0033387">
    <property type="term" value="P:putrescine biosynthetic process from arginine, via ornithine"/>
    <property type="evidence" value="ECO:0000318"/>
    <property type="project" value="GO_Central"/>
</dbReference>
<dbReference type="GO" id="GO:0005737">
    <property type="term" value="C:cytoplasm"/>
    <property type="evidence" value="ECO:0000318"/>
    <property type="project" value="GO_Central"/>
</dbReference>
<dbReference type="Gramene" id="PNW84812">
    <property type="protein sequence ID" value="PNW84812"/>
    <property type="gene ID" value="CHLRE_03g159500v5"/>
</dbReference>
<name>A0A2K3DWA6_CHLRE</name>
<dbReference type="PRINTS" id="PR01179">
    <property type="entry name" value="ODADCRBXLASE"/>
</dbReference>
<dbReference type="STRING" id="3055.A0A2K3DWA6"/>
<dbReference type="PANTHER" id="PTHR11482">
    <property type="entry name" value="ARGININE/DIAMINOPIMELATE/ORNITHINE DECARBOXYLASE"/>
    <property type="match status" value="1"/>
</dbReference>
<evidence type="ECO:0000313" key="13">
    <source>
        <dbReference type="EMBL" id="PNW84812.1"/>
    </source>
</evidence>
<dbReference type="InterPro" id="IPR022653">
    <property type="entry name" value="De-COase2_pyr-phos_BS"/>
</dbReference>
<evidence type="ECO:0000256" key="4">
    <source>
        <dbReference type="ARBA" id="ARBA00023239"/>
    </source>
</evidence>
<evidence type="ECO:0000259" key="12">
    <source>
        <dbReference type="Pfam" id="PF02784"/>
    </source>
</evidence>
<keyword evidence="14" id="KW-1185">Reference proteome</keyword>
<evidence type="ECO:0000313" key="14">
    <source>
        <dbReference type="Proteomes" id="UP000006906"/>
    </source>
</evidence>
<gene>
    <name evidence="13" type="ORF">CHLRE_03g159500v5</name>
</gene>
<comment type="pathway">
    <text evidence="5">Amine and polyamine biosynthesis; putrescine biosynthesis via L-ornithine pathway; putrescine from L-ornithine: step 1/1.</text>
</comment>
<evidence type="ECO:0000256" key="9">
    <source>
        <dbReference type="PIRSR" id="PIRSR600183-50"/>
    </source>
</evidence>
<dbReference type="RefSeq" id="XP_042925800.1">
    <property type="nucleotide sequence ID" value="XM_043060669.1"/>
</dbReference>
<dbReference type="PROSITE" id="PS00878">
    <property type="entry name" value="ODR_DC_2_1"/>
    <property type="match status" value="1"/>
</dbReference>
<dbReference type="GO" id="GO:0004586">
    <property type="term" value="F:ornithine decarboxylase activity"/>
    <property type="evidence" value="ECO:0000318"/>
    <property type="project" value="GO_Central"/>
</dbReference>
<dbReference type="SUPFAM" id="SSF51419">
    <property type="entry name" value="PLP-binding barrel"/>
    <property type="match status" value="1"/>
</dbReference>
<dbReference type="GeneID" id="5723008"/>
<evidence type="ECO:0000256" key="3">
    <source>
        <dbReference type="ARBA" id="ARBA00022898"/>
    </source>
</evidence>
<reference evidence="13 14" key="1">
    <citation type="journal article" date="2007" name="Science">
        <title>The Chlamydomonas genome reveals the evolution of key animal and plant functions.</title>
        <authorList>
            <person name="Merchant S.S."/>
            <person name="Prochnik S.E."/>
            <person name="Vallon O."/>
            <person name="Harris E.H."/>
            <person name="Karpowicz S.J."/>
            <person name="Witman G.B."/>
            <person name="Terry A."/>
            <person name="Salamov A."/>
            <person name="Fritz-Laylin L.K."/>
            <person name="Marechal-Drouard L."/>
            <person name="Marshall W.F."/>
            <person name="Qu L.H."/>
            <person name="Nelson D.R."/>
            <person name="Sanderfoot A.A."/>
            <person name="Spalding M.H."/>
            <person name="Kapitonov V.V."/>
            <person name="Ren Q."/>
            <person name="Ferris P."/>
            <person name="Lindquist E."/>
            <person name="Shapiro H."/>
            <person name="Lucas S.M."/>
            <person name="Grimwood J."/>
            <person name="Schmutz J."/>
            <person name="Cardol P."/>
            <person name="Cerutti H."/>
            <person name="Chanfreau G."/>
            <person name="Chen C.L."/>
            <person name="Cognat V."/>
            <person name="Croft M.T."/>
            <person name="Dent R."/>
            <person name="Dutcher S."/>
            <person name="Fernandez E."/>
            <person name="Fukuzawa H."/>
            <person name="Gonzalez-Ballester D."/>
            <person name="Gonzalez-Halphen D."/>
            <person name="Hallmann A."/>
            <person name="Hanikenne M."/>
            <person name="Hippler M."/>
            <person name="Inwood W."/>
            <person name="Jabbari K."/>
            <person name="Kalanon M."/>
            <person name="Kuras R."/>
            <person name="Lefebvre P.A."/>
            <person name="Lemaire S.D."/>
            <person name="Lobanov A.V."/>
            <person name="Lohr M."/>
            <person name="Manuell A."/>
            <person name="Meier I."/>
            <person name="Mets L."/>
            <person name="Mittag M."/>
            <person name="Mittelmeier T."/>
            <person name="Moroney J.V."/>
            <person name="Moseley J."/>
            <person name="Napoli C."/>
            <person name="Nedelcu A.M."/>
            <person name="Niyogi K."/>
            <person name="Novoselov S.V."/>
            <person name="Paulsen I.T."/>
            <person name="Pazour G."/>
            <person name="Purton S."/>
            <person name="Ral J.P."/>
            <person name="Riano-Pachon D.M."/>
            <person name="Riekhof W."/>
            <person name="Rymarquis L."/>
            <person name="Schroda M."/>
            <person name="Stern D."/>
            <person name="Umen J."/>
            <person name="Willows R."/>
            <person name="Wilson N."/>
            <person name="Zimmer S.L."/>
            <person name="Allmer J."/>
            <person name="Balk J."/>
            <person name="Bisova K."/>
            <person name="Chen C.J."/>
            <person name="Elias M."/>
            <person name="Gendler K."/>
            <person name="Hauser C."/>
            <person name="Lamb M.R."/>
            <person name="Ledford H."/>
            <person name="Long J.C."/>
            <person name="Minagawa J."/>
            <person name="Page M.D."/>
            <person name="Pan J."/>
            <person name="Pootakham W."/>
            <person name="Roje S."/>
            <person name="Rose A."/>
            <person name="Stahlberg E."/>
            <person name="Terauchi A.M."/>
            <person name="Yang P."/>
            <person name="Ball S."/>
            <person name="Bowler C."/>
            <person name="Dieckmann C.L."/>
            <person name="Gladyshev V.N."/>
            <person name="Green P."/>
            <person name="Jorgensen R."/>
            <person name="Mayfield S."/>
            <person name="Mueller-Roeber B."/>
            <person name="Rajamani S."/>
            <person name="Sayre R.T."/>
            <person name="Brokstein P."/>
            <person name="Dubchak I."/>
            <person name="Goodstein D."/>
            <person name="Hornick L."/>
            <person name="Huang Y.W."/>
            <person name="Jhaveri J."/>
            <person name="Luo Y."/>
            <person name="Martinez D."/>
            <person name="Ngau W.C."/>
            <person name="Otillar B."/>
            <person name="Poliakov A."/>
            <person name="Porter A."/>
            <person name="Szajkowski L."/>
            <person name="Werner G."/>
            <person name="Zhou K."/>
            <person name="Grigoriev I.V."/>
            <person name="Rokhsar D.S."/>
            <person name="Grossman A.R."/>
        </authorList>
    </citation>
    <scope>NUCLEOTIDE SEQUENCE [LARGE SCALE GENOMIC DNA]</scope>
    <source>
        <strain evidence="14">CC-503</strain>
    </source>
</reference>
<protein>
    <recommendedName>
        <fullName evidence="6">ornithine decarboxylase</fullName>
        <ecNumber evidence="6">4.1.1.17</ecNumber>
    </recommendedName>
</protein>
<evidence type="ECO:0000259" key="11">
    <source>
        <dbReference type="Pfam" id="PF00278"/>
    </source>
</evidence>
<dbReference type="CDD" id="cd00622">
    <property type="entry name" value="PLPDE_III_ODC"/>
    <property type="match status" value="1"/>
</dbReference>
<dbReference type="InterPro" id="IPR029066">
    <property type="entry name" value="PLP-binding_barrel"/>
</dbReference>
<dbReference type="InParanoid" id="A0A2K3DWA6"/>
<evidence type="ECO:0000256" key="6">
    <source>
        <dbReference type="ARBA" id="ARBA00034138"/>
    </source>
</evidence>
<comment type="catalytic activity">
    <reaction evidence="8">
        <text>L-ornithine + H(+) = putrescine + CO2</text>
        <dbReference type="Rhea" id="RHEA:22964"/>
        <dbReference type="ChEBI" id="CHEBI:15378"/>
        <dbReference type="ChEBI" id="CHEBI:16526"/>
        <dbReference type="ChEBI" id="CHEBI:46911"/>
        <dbReference type="ChEBI" id="CHEBI:326268"/>
        <dbReference type="EC" id="4.1.1.17"/>
    </reaction>
</comment>
<feature type="domain" description="Orn/DAP/Arg decarboxylase 2 N-terminal" evidence="12">
    <location>
        <begin position="347"/>
        <end position="577"/>
    </location>
</feature>
<comment type="cofactor">
    <cofactor evidence="1 9">
        <name>pyridoxal 5'-phosphate</name>
        <dbReference type="ChEBI" id="CHEBI:597326"/>
    </cofactor>
</comment>
<evidence type="ECO:0000256" key="5">
    <source>
        <dbReference type="ARBA" id="ARBA00034115"/>
    </source>
</evidence>